<evidence type="ECO:0000259" key="4">
    <source>
        <dbReference type="SMART" id="SM00822"/>
    </source>
</evidence>
<dbReference type="PRINTS" id="PR00080">
    <property type="entry name" value="SDRFAMILY"/>
</dbReference>
<dbReference type="InterPro" id="IPR020904">
    <property type="entry name" value="Sc_DH/Rdtase_CS"/>
</dbReference>
<dbReference type="SUPFAM" id="SSF51735">
    <property type="entry name" value="NAD(P)-binding Rossmann-fold domains"/>
    <property type="match status" value="1"/>
</dbReference>
<dbReference type="STRING" id="626887.J057_16965"/>
<evidence type="ECO:0000313" key="5">
    <source>
        <dbReference type="EMBL" id="ENO13109.1"/>
    </source>
</evidence>
<dbReference type="Gene3D" id="3.40.50.720">
    <property type="entry name" value="NAD(P)-binding Rossmann-like Domain"/>
    <property type="match status" value="1"/>
</dbReference>
<comment type="caution">
    <text evidence="5">The sequence shown here is derived from an EMBL/GenBank/DDBJ whole genome shotgun (WGS) entry which is preliminary data.</text>
</comment>
<dbReference type="OrthoDB" id="9786435at2"/>
<dbReference type="HOGENOM" id="CLU_010194_2_1_6"/>
<dbReference type="RefSeq" id="WP_004581334.1">
    <property type="nucleotide sequence ID" value="NZ_AP028878.1"/>
</dbReference>
<dbReference type="PROSITE" id="PS00061">
    <property type="entry name" value="ADH_SHORT"/>
    <property type="match status" value="1"/>
</dbReference>
<keyword evidence="6" id="KW-1185">Reference proteome</keyword>
<feature type="domain" description="Ketoreductase" evidence="4">
    <location>
        <begin position="6"/>
        <end position="189"/>
    </location>
</feature>
<evidence type="ECO:0000256" key="1">
    <source>
        <dbReference type="ARBA" id="ARBA00006484"/>
    </source>
</evidence>
<dbReference type="PATRIC" id="fig|626887.3.peg.3390"/>
<name>N6VZ09_9GAMM</name>
<keyword evidence="2" id="KW-0560">Oxidoreductase</keyword>
<comment type="similarity">
    <text evidence="1 3">Belongs to the short-chain dehydrogenases/reductases (SDR) family.</text>
</comment>
<dbReference type="InterPro" id="IPR057326">
    <property type="entry name" value="KR_dom"/>
</dbReference>
<organism evidence="5 6">
    <name type="scientific">Marinobacter nanhaiticus D15-8W</name>
    <dbReference type="NCBI Taxonomy" id="626887"/>
    <lineage>
        <taxon>Bacteria</taxon>
        <taxon>Pseudomonadati</taxon>
        <taxon>Pseudomonadota</taxon>
        <taxon>Gammaproteobacteria</taxon>
        <taxon>Pseudomonadales</taxon>
        <taxon>Marinobacteraceae</taxon>
        <taxon>Marinobacter</taxon>
    </lineage>
</organism>
<evidence type="ECO:0000313" key="6">
    <source>
        <dbReference type="Proteomes" id="UP000013165"/>
    </source>
</evidence>
<dbReference type="SMART" id="SM00822">
    <property type="entry name" value="PKS_KR"/>
    <property type="match status" value="1"/>
</dbReference>
<dbReference type="PANTHER" id="PTHR44196">
    <property type="entry name" value="DEHYDROGENASE/REDUCTASE SDR FAMILY MEMBER 7B"/>
    <property type="match status" value="1"/>
</dbReference>
<dbReference type="CDD" id="cd05233">
    <property type="entry name" value="SDR_c"/>
    <property type="match status" value="1"/>
</dbReference>
<evidence type="ECO:0000256" key="2">
    <source>
        <dbReference type="ARBA" id="ARBA00023002"/>
    </source>
</evidence>
<dbReference type="PANTHER" id="PTHR44196:SF1">
    <property type="entry name" value="DEHYDROGENASE_REDUCTASE SDR FAMILY MEMBER 7B"/>
    <property type="match status" value="1"/>
</dbReference>
<dbReference type="FunFam" id="3.40.50.720:FF:000084">
    <property type="entry name" value="Short-chain dehydrogenase reductase"/>
    <property type="match status" value="1"/>
</dbReference>
<dbReference type="Pfam" id="PF00106">
    <property type="entry name" value="adh_short"/>
    <property type="match status" value="1"/>
</dbReference>
<dbReference type="GO" id="GO:0016020">
    <property type="term" value="C:membrane"/>
    <property type="evidence" value="ECO:0007669"/>
    <property type="project" value="TreeGrafter"/>
</dbReference>
<sequence>MELSGKTILLTGASRGIGREIALAFAQKGTNLVLAGRSEDALNETRAGVEQAGGEAIVVPGNVTDADWRQSVIDKAVQAFGGLDILVNNAGVVSAGWLENLSEADVEQQLQINLTAPILLTRAALPSLRKSTGAAIVNISSIFGLLGMPFYATYGATKAGIAHFGEAMRRELIDQGIHVMTVYPGATDTPMMETAGLGDKAGFAYDTPQGVAQALVEGLEADELSVVRADENSQGMLDANQQNPRQLDKQIQEMKPTLEEAVANHRSM</sequence>
<evidence type="ECO:0000256" key="3">
    <source>
        <dbReference type="RuleBase" id="RU000363"/>
    </source>
</evidence>
<dbReference type="Proteomes" id="UP000013165">
    <property type="component" value="Unassembled WGS sequence"/>
</dbReference>
<accession>N6VZ09</accession>
<dbReference type="InterPro" id="IPR002347">
    <property type="entry name" value="SDR_fam"/>
</dbReference>
<dbReference type="eggNOG" id="COG0300">
    <property type="taxonomic scope" value="Bacteria"/>
</dbReference>
<dbReference type="PRINTS" id="PR00081">
    <property type="entry name" value="GDHRDH"/>
</dbReference>
<dbReference type="InterPro" id="IPR036291">
    <property type="entry name" value="NAD(P)-bd_dom_sf"/>
</dbReference>
<protein>
    <submittedName>
        <fullName evidence="5">SDR family oxidoreductase</fullName>
    </submittedName>
</protein>
<gene>
    <name evidence="5" type="ORF">J057_16965</name>
</gene>
<dbReference type="AlphaFoldDB" id="N6VZ09"/>
<proteinExistence type="inferred from homology"/>
<dbReference type="GO" id="GO:0016491">
    <property type="term" value="F:oxidoreductase activity"/>
    <property type="evidence" value="ECO:0007669"/>
    <property type="project" value="UniProtKB-KW"/>
</dbReference>
<dbReference type="PIRSF" id="PIRSF000126">
    <property type="entry name" value="11-beta-HSD1"/>
    <property type="match status" value="1"/>
</dbReference>
<reference evidence="5 6" key="1">
    <citation type="journal article" date="2013" name="Genome Announc.">
        <title>Genome Sequence of the Polycyclic Aromatic Hydrocarbon-Degrading Bacterium Strain Marinobacter nanhaiticus D15-8WT.</title>
        <authorList>
            <person name="Cui Z."/>
            <person name="Gao W."/>
            <person name="Li Q."/>
            <person name="Xu G."/>
            <person name="Zheng L."/>
        </authorList>
    </citation>
    <scope>NUCLEOTIDE SEQUENCE [LARGE SCALE GENOMIC DNA]</scope>
    <source>
        <strain evidence="5 6">D15-8W</strain>
    </source>
</reference>
<dbReference type="EMBL" id="APLQ01000014">
    <property type="protein sequence ID" value="ENO13109.1"/>
    <property type="molecule type" value="Genomic_DNA"/>
</dbReference>